<feature type="domain" description="ABC3 transporter permease C-terminal" evidence="8">
    <location>
        <begin position="304"/>
        <end position="423"/>
    </location>
</feature>
<accession>A0A7W8IEC1</accession>
<feature type="domain" description="MacB-like periplasmic core" evidence="9">
    <location>
        <begin position="21"/>
        <end position="251"/>
    </location>
</feature>
<feature type="domain" description="MacB-like periplasmic core" evidence="9">
    <location>
        <begin position="451"/>
        <end position="651"/>
    </location>
</feature>
<feature type="transmembrane region" description="Helical" evidence="7">
    <location>
        <begin position="446"/>
        <end position="464"/>
    </location>
</feature>
<dbReference type="AlphaFoldDB" id="A0A7W8IEC1"/>
<dbReference type="Pfam" id="PF02687">
    <property type="entry name" value="FtsX"/>
    <property type="match status" value="2"/>
</dbReference>
<keyword evidence="11" id="KW-1185">Reference proteome</keyword>
<evidence type="ECO:0000256" key="2">
    <source>
        <dbReference type="ARBA" id="ARBA00022475"/>
    </source>
</evidence>
<keyword evidence="2" id="KW-1003">Cell membrane</keyword>
<dbReference type="EMBL" id="JACHDY010000001">
    <property type="protein sequence ID" value="MBB5315619.1"/>
    <property type="molecule type" value="Genomic_DNA"/>
</dbReference>
<dbReference type="InterPro" id="IPR025857">
    <property type="entry name" value="MacB_PCD"/>
</dbReference>
<evidence type="ECO:0000256" key="4">
    <source>
        <dbReference type="ARBA" id="ARBA00022989"/>
    </source>
</evidence>
<protein>
    <submittedName>
        <fullName evidence="10">Permease</fullName>
    </submittedName>
</protein>
<evidence type="ECO:0000259" key="9">
    <source>
        <dbReference type="Pfam" id="PF12704"/>
    </source>
</evidence>
<dbReference type="Proteomes" id="UP000568106">
    <property type="component" value="Unassembled WGS sequence"/>
</dbReference>
<feature type="transmembrane region" description="Helical" evidence="7">
    <location>
        <begin position="21"/>
        <end position="43"/>
    </location>
</feature>
<organism evidence="10 11">
    <name type="scientific">Tunturiibacter empetritectus</name>
    <dbReference type="NCBI Taxonomy" id="3069691"/>
    <lineage>
        <taxon>Bacteria</taxon>
        <taxon>Pseudomonadati</taxon>
        <taxon>Acidobacteriota</taxon>
        <taxon>Terriglobia</taxon>
        <taxon>Terriglobales</taxon>
        <taxon>Acidobacteriaceae</taxon>
        <taxon>Tunturiibacter</taxon>
    </lineage>
</organism>
<proteinExistence type="inferred from homology"/>
<reference evidence="10" key="1">
    <citation type="submission" date="2020-08" db="EMBL/GenBank/DDBJ databases">
        <title>Genomic Encyclopedia of Type Strains, Phase IV (KMG-V): Genome sequencing to study the core and pangenomes of soil and plant-associated prokaryotes.</title>
        <authorList>
            <person name="Whitman W."/>
        </authorList>
    </citation>
    <scope>NUCLEOTIDE SEQUENCE [LARGE SCALE GENOMIC DNA]</scope>
    <source>
        <strain evidence="10">M8UP27</strain>
    </source>
</reference>
<feature type="transmembrane region" description="Helical" evidence="7">
    <location>
        <begin position="354"/>
        <end position="376"/>
    </location>
</feature>
<dbReference type="GO" id="GO:0005886">
    <property type="term" value="C:plasma membrane"/>
    <property type="evidence" value="ECO:0007669"/>
    <property type="project" value="UniProtKB-SubCell"/>
</dbReference>
<dbReference type="Pfam" id="PF12704">
    <property type="entry name" value="MacB_PCD"/>
    <property type="match status" value="2"/>
</dbReference>
<dbReference type="InterPro" id="IPR050250">
    <property type="entry name" value="Macrolide_Exporter_MacB"/>
</dbReference>
<feature type="transmembrane region" description="Helical" evidence="7">
    <location>
        <begin position="809"/>
        <end position="830"/>
    </location>
</feature>
<dbReference type="InterPro" id="IPR003838">
    <property type="entry name" value="ABC3_permease_C"/>
</dbReference>
<comment type="similarity">
    <text evidence="6">Belongs to the ABC-4 integral membrane protein family.</text>
</comment>
<evidence type="ECO:0000256" key="7">
    <source>
        <dbReference type="SAM" id="Phobius"/>
    </source>
</evidence>
<keyword evidence="4 7" id="KW-1133">Transmembrane helix</keyword>
<comment type="caution">
    <text evidence="10">The sequence shown here is derived from an EMBL/GenBank/DDBJ whole genome shotgun (WGS) entry which is preliminary data.</text>
</comment>
<feature type="transmembrane region" description="Helical" evidence="7">
    <location>
        <begin position="778"/>
        <end position="797"/>
    </location>
</feature>
<evidence type="ECO:0000256" key="3">
    <source>
        <dbReference type="ARBA" id="ARBA00022692"/>
    </source>
</evidence>
<dbReference type="InterPro" id="IPR017800">
    <property type="entry name" value="ADOP"/>
</dbReference>
<dbReference type="PANTHER" id="PTHR30572:SF4">
    <property type="entry name" value="ABC TRANSPORTER PERMEASE YTRF"/>
    <property type="match status" value="1"/>
</dbReference>
<comment type="subcellular location">
    <subcellularLocation>
        <location evidence="1">Cell membrane</location>
        <topology evidence="1">Multi-pass membrane protein</topology>
    </subcellularLocation>
</comment>
<dbReference type="NCBIfam" id="TIGR03434">
    <property type="entry name" value="ADOP"/>
    <property type="match status" value="1"/>
</dbReference>
<name>A0A7W8IEC1_9BACT</name>
<gene>
    <name evidence="10" type="ORF">HDF09_000269</name>
</gene>
<feature type="domain" description="ABC3 transporter permease C-terminal" evidence="8">
    <location>
        <begin position="725"/>
        <end position="838"/>
    </location>
</feature>
<dbReference type="PANTHER" id="PTHR30572">
    <property type="entry name" value="MEMBRANE COMPONENT OF TRANSPORTER-RELATED"/>
    <property type="match status" value="1"/>
</dbReference>
<feature type="transmembrane region" description="Helical" evidence="7">
    <location>
        <begin position="718"/>
        <end position="741"/>
    </location>
</feature>
<dbReference type="GO" id="GO:0022857">
    <property type="term" value="F:transmembrane transporter activity"/>
    <property type="evidence" value="ECO:0007669"/>
    <property type="project" value="TreeGrafter"/>
</dbReference>
<keyword evidence="3 7" id="KW-0812">Transmembrane</keyword>
<feature type="transmembrane region" description="Helical" evidence="7">
    <location>
        <begin position="396"/>
        <end position="419"/>
    </location>
</feature>
<evidence type="ECO:0000256" key="6">
    <source>
        <dbReference type="ARBA" id="ARBA00038076"/>
    </source>
</evidence>
<feature type="transmembrane region" description="Helical" evidence="7">
    <location>
        <begin position="299"/>
        <end position="322"/>
    </location>
</feature>
<evidence type="ECO:0000256" key="5">
    <source>
        <dbReference type="ARBA" id="ARBA00023136"/>
    </source>
</evidence>
<evidence type="ECO:0000259" key="8">
    <source>
        <dbReference type="Pfam" id="PF02687"/>
    </source>
</evidence>
<keyword evidence="5 7" id="KW-0472">Membrane</keyword>
<evidence type="ECO:0000313" key="11">
    <source>
        <dbReference type="Proteomes" id="UP000568106"/>
    </source>
</evidence>
<sequence>MQDIWVALRQFYKSPGFAITVVLTIALGIGANTAIFTLVHAILMKSLPVADPKTLFRVGDQDDCCVNGGFINDNGDFDLFSYELYKHLQETTPEFERLAAMQAGGEQKTTRRGSEPAKSERAQYVSGNFFKTFGIGPFAGRVLTDADDTPGAAPAVVMSYQAWQSDYGADPKVVGSTFYLQGQPATVVGIAPPGFFGDRIRSNPPALWIPLAMEPAIEGKNSILHVPDSNWLYAVGRLKPGVSVTALQDKMSGSLRQFLAAQPNYSRNGGSTIIPKQHVVIVPGGAGIQNLQKETGKGLYLLMTISGLVLLVACANVANLLLARGTTRRVDTSVRMALGAARSRLIRQMLTESLLLGCAGGLAGLAVAYAGTRMILALAFPDSPQLPIAASPSLAVLGFAFLLSLLTGVVFGVVPAWITSHSDPAEALRGANRSTRDRASLPQRSLIVFQAALSLVLLVGAGLLTKSLRNMEHQSFGIQTANRYVLHLDPAGAGYTPEKLPAFYQTLEQQLGSLPGVQSVGLALYSTLEGNNWGESVFVDGHPAPGPNDHNNSSWDRVSNHFFETVGQPVVRGRGFTDQDTATSQQVAVVNQAFVKKFFPKEDPTGRHFGIYEQKFSSSFEIVGIVADAKYQNPRDEMRTMYFRPLTQTMTGLTDPNETMAEGRGRYINSVTLFFRSEPQNLDATVRRTLANINPDLTVLDLHSLDFQIADNFTQERLIARLTMLFGGLALVLASVGLYGITSYQVARRTSEIGLRMALGADRGDVVRMVMRSAFVQAGLGLVIGVPIAIFGARAMADQLYGVRSYDPVSLLIAVAVLLGSATVAGFIPARRAANIEPMTALRTE</sequence>
<evidence type="ECO:0000313" key="10">
    <source>
        <dbReference type="EMBL" id="MBB5315619.1"/>
    </source>
</evidence>
<evidence type="ECO:0000256" key="1">
    <source>
        <dbReference type="ARBA" id="ARBA00004651"/>
    </source>
</evidence>